<evidence type="ECO:0000256" key="5">
    <source>
        <dbReference type="ARBA" id="ARBA00022776"/>
    </source>
</evidence>
<evidence type="ECO:0000313" key="10">
    <source>
        <dbReference type="EMBL" id="KAL2056475.1"/>
    </source>
</evidence>
<gene>
    <name evidence="10" type="ORF">ABVK25_003499</name>
</gene>
<keyword evidence="6" id="KW-0995">Kinetochore</keyword>
<keyword evidence="8" id="KW-0131">Cell cycle</keyword>
<keyword evidence="9" id="KW-0137">Centromere</keyword>
<keyword evidence="5" id="KW-0498">Mitosis</keyword>
<protein>
    <submittedName>
        <fullName evidence="10">Uncharacterized protein</fullName>
    </submittedName>
</protein>
<dbReference type="Pfam" id="PF05859">
    <property type="entry name" value="Mis12"/>
    <property type="match status" value="1"/>
</dbReference>
<comment type="similarity">
    <text evidence="2">Belongs to the mis12 family.</text>
</comment>
<evidence type="ECO:0000313" key="11">
    <source>
        <dbReference type="Proteomes" id="UP001590951"/>
    </source>
</evidence>
<organism evidence="10 11">
    <name type="scientific">Lepraria finkii</name>
    <dbReference type="NCBI Taxonomy" id="1340010"/>
    <lineage>
        <taxon>Eukaryota</taxon>
        <taxon>Fungi</taxon>
        <taxon>Dikarya</taxon>
        <taxon>Ascomycota</taxon>
        <taxon>Pezizomycotina</taxon>
        <taxon>Lecanoromycetes</taxon>
        <taxon>OSLEUM clade</taxon>
        <taxon>Lecanoromycetidae</taxon>
        <taxon>Lecanorales</taxon>
        <taxon>Lecanorineae</taxon>
        <taxon>Stereocaulaceae</taxon>
        <taxon>Lepraria</taxon>
    </lineage>
</organism>
<evidence type="ECO:0000256" key="3">
    <source>
        <dbReference type="ARBA" id="ARBA00022454"/>
    </source>
</evidence>
<comment type="caution">
    <text evidence="10">The sequence shown here is derived from an EMBL/GenBank/DDBJ whole genome shotgun (WGS) entry which is preliminary data.</text>
</comment>
<dbReference type="EMBL" id="JBHFEH010000008">
    <property type="protein sequence ID" value="KAL2056475.1"/>
    <property type="molecule type" value="Genomic_DNA"/>
</dbReference>
<proteinExistence type="inferred from homology"/>
<name>A0ABR4BFN1_9LECA</name>
<comment type="subcellular location">
    <subcellularLocation>
        <location evidence="1">Chromosome</location>
        <location evidence="1">Centromere</location>
        <location evidence="1">Kinetochore</location>
    </subcellularLocation>
</comment>
<evidence type="ECO:0000256" key="7">
    <source>
        <dbReference type="ARBA" id="ARBA00023054"/>
    </source>
</evidence>
<evidence type="ECO:0000256" key="6">
    <source>
        <dbReference type="ARBA" id="ARBA00022838"/>
    </source>
</evidence>
<reference evidence="10 11" key="1">
    <citation type="submission" date="2024-09" db="EMBL/GenBank/DDBJ databases">
        <title>Rethinking Asexuality: The Enigmatic Case of Functional Sexual Genes in Lepraria (Stereocaulaceae).</title>
        <authorList>
            <person name="Doellman M."/>
            <person name="Sun Y."/>
            <person name="Barcenas-Pena A."/>
            <person name="Lumbsch H.T."/>
            <person name="Grewe F."/>
        </authorList>
    </citation>
    <scope>NUCLEOTIDE SEQUENCE [LARGE SCALE GENOMIC DNA]</scope>
    <source>
        <strain evidence="10 11">Grewe 0041</strain>
    </source>
</reference>
<keyword evidence="4" id="KW-0132">Cell division</keyword>
<sequence length="265" mass="29311">MTDPNRQADALLTEHFQYTPLSLIDDIINAVNIIIYQVVEGLETGLLNIPPRELGFRNDHSSTTLSLQNAVNGGTEPPDPTAEIENGVHQLETLLEATVDKAFDKFEIYTLRNILTIPDNLAPWMRLGHYENLQLPLSPSAPTPESILLLRRKLQETRKLNQALRSTHNQNAALVMKLSSLLSPPTTSIQSDPSSLAFLASSTNPAAQTLNLSFAPSSKDSKPLTTNAQFATSQLPALRQLVAELRPKMRSLKERAGDKVDWESR</sequence>
<dbReference type="InterPro" id="IPR008685">
    <property type="entry name" value="Centromere_Mis12"/>
</dbReference>
<evidence type="ECO:0000256" key="2">
    <source>
        <dbReference type="ARBA" id="ARBA00008643"/>
    </source>
</evidence>
<evidence type="ECO:0000256" key="4">
    <source>
        <dbReference type="ARBA" id="ARBA00022618"/>
    </source>
</evidence>
<keyword evidence="3" id="KW-0158">Chromosome</keyword>
<keyword evidence="7" id="KW-0175">Coiled coil</keyword>
<evidence type="ECO:0000256" key="1">
    <source>
        <dbReference type="ARBA" id="ARBA00004629"/>
    </source>
</evidence>
<dbReference type="PANTHER" id="PTHR14527:SF2">
    <property type="entry name" value="PROTEIN MIS12 HOMOLOG"/>
    <property type="match status" value="1"/>
</dbReference>
<dbReference type="Proteomes" id="UP001590951">
    <property type="component" value="Unassembled WGS sequence"/>
</dbReference>
<accession>A0ABR4BFN1</accession>
<evidence type="ECO:0000256" key="9">
    <source>
        <dbReference type="ARBA" id="ARBA00023328"/>
    </source>
</evidence>
<evidence type="ECO:0000256" key="8">
    <source>
        <dbReference type="ARBA" id="ARBA00023306"/>
    </source>
</evidence>
<dbReference type="PANTHER" id="PTHR14527">
    <property type="entry name" value="PROTEIN MIS12 HOMOLOG"/>
    <property type="match status" value="1"/>
</dbReference>
<keyword evidence="11" id="KW-1185">Reference proteome</keyword>